<dbReference type="InterPro" id="IPR036909">
    <property type="entry name" value="Cyt_c-like_dom_sf"/>
</dbReference>
<dbReference type="InterPro" id="IPR051459">
    <property type="entry name" value="Cytochrome_c-type_DH"/>
</dbReference>
<dbReference type="PROSITE" id="PS51007">
    <property type="entry name" value="CYTC"/>
    <property type="match status" value="4"/>
</dbReference>
<dbReference type="KEGG" id="nli:G3M70_03825"/>
<dbReference type="SUPFAM" id="SSF46626">
    <property type="entry name" value="Cytochrome c"/>
    <property type="match status" value="4"/>
</dbReference>
<dbReference type="Proteomes" id="UP000594688">
    <property type="component" value="Chromosome"/>
</dbReference>
<dbReference type="GO" id="GO:0046872">
    <property type="term" value="F:metal ion binding"/>
    <property type="evidence" value="ECO:0007669"/>
    <property type="project" value="UniProtKB-KW"/>
</dbReference>
<evidence type="ECO:0000259" key="6">
    <source>
        <dbReference type="PROSITE" id="PS51007"/>
    </source>
</evidence>
<keyword evidence="2 4" id="KW-0479">Metal-binding</keyword>
<name>A0A7T0BU82_9BACT</name>
<dbReference type="Pfam" id="PF13442">
    <property type="entry name" value="Cytochrome_CBB3"/>
    <property type="match status" value="1"/>
</dbReference>
<evidence type="ECO:0000256" key="3">
    <source>
        <dbReference type="ARBA" id="ARBA00023004"/>
    </source>
</evidence>
<feature type="domain" description="Cytochrome c" evidence="6">
    <location>
        <begin position="140"/>
        <end position="224"/>
    </location>
</feature>
<feature type="domain" description="Cytochrome c" evidence="6">
    <location>
        <begin position="242"/>
        <end position="334"/>
    </location>
</feature>
<reference evidence="7 8" key="1">
    <citation type="submission" date="2020-02" db="EMBL/GenBank/DDBJ databases">
        <title>Genomic and physiological characterization of two novel Nitrospinaceae genera.</title>
        <authorList>
            <person name="Mueller A.J."/>
            <person name="Jung M.-Y."/>
            <person name="Strachan C.R."/>
            <person name="Herbold C.W."/>
            <person name="Kirkegaard R.H."/>
            <person name="Daims H."/>
        </authorList>
    </citation>
    <scope>NUCLEOTIDE SEQUENCE [LARGE SCALE GENOMIC DNA]</scope>
    <source>
        <strain evidence="7">EB</strain>
    </source>
</reference>
<accession>A0A7T0BU82</accession>
<organism evidence="7 8">
    <name type="scientific">Candidatus Nitronauta litoralis</name>
    <dbReference type="NCBI Taxonomy" id="2705533"/>
    <lineage>
        <taxon>Bacteria</taxon>
        <taxon>Pseudomonadati</taxon>
        <taxon>Nitrospinota/Tectimicrobiota group</taxon>
        <taxon>Nitrospinota</taxon>
        <taxon>Nitrospinia</taxon>
        <taxon>Nitrospinales</taxon>
        <taxon>Nitrospinaceae</taxon>
        <taxon>Candidatus Nitronauta</taxon>
    </lineage>
</organism>
<evidence type="ECO:0000256" key="4">
    <source>
        <dbReference type="PROSITE-ProRule" id="PRU00433"/>
    </source>
</evidence>
<dbReference type="InterPro" id="IPR009056">
    <property type="entry name" value="Cyt_c-like_dom"/>
</dbReference>
<sequence length="472" mass="52404">MLRWSFFRNVIVGALVWSVGGLGIGMGQAQAGVDAKELIENNCSTCHRFSGEPLSRLKLKAPDLKWGGNKYQHDWLVRFLQGKEEMIYPNGYRWDIQRKKTEHVKLDAEQAEAVAQYFEKNFLDPRVEKDAFSIDKLTQREVELGAGIFKEYSCLGCHQVKEDGKKIGGPISVNLYNTGQRYNFDWLFRFALNPQDFTPHSGEYLADISPLKLRQLLGYLMTQGVDNYPLHVPWETQAFKKGDPTHGKLIYKEYCVQCHGPEGKGDGVGALGLTNPPPANHSQMALSELPMDYLYNVIYYGGKSVGKSSNMPDWGITIHGQDFADLIAFLRTNFKGGEESKTVASASGAGSGDCSQPRKTKTAPSSFLNKKNPVPATAANIAAGKKLFLKDAKPVACLQCHGKKGDGKGPLGGGLKPKPRDFTCAPMMKDISDGQMFWIIKNGSQGTGMMPFKMLKDKETWQVIRYIRTLAN</sequence>
<dbReference type="PANTHER" id="PTHR35008">
    <property type="entry name" value="BLL4482 PROTEIN-RELATED"/>
    <property type="match status" value="1"/>
</dbReference>
<evidence type="ECO:0000313" key="7">
    <source>
        <dbReference type="EMBL" id="QPJ61064.1"/>
    </source>
</evidence>
<evidence type="ECO:0000256" key="5">
    <source>
        <dbReference type="SAM" id="MobiDB-lite"/>
    </source>
</evidence>
<dbReference type="Pfam" id="PF00034">
    <property type="entry name" value="Cytochrom_C"/>
    <property type="match status" value="2"/>
</dbReference>
<evidence type="ECO:0000256" key="1">
    <source>
        <dbReference type="ARBA" id="ARBA00022617"/>
    </source>
</evidence>
<evidence type="ECO:0000313" key="8">
    <source>
        <dbReference type="Proteomes" id="UP000594688"/>
    </source>
</evidence>
<dbReference type="GO" id="GO:0020037">
    <property type="term" value="F:heme binding"/>
    <property type="evidence" value="ECO:0007669"/>
    <property type="project" value="InterPro"/>
</dbReference>
<feature type="domain" description="Cytochrome c" evidence="6">
    <location>
        <begin position="27"/>
        <end position="122"/>
    </location>
</feature>
<evidence type="ECO:0000256" key="2">
    <source>
        <dbReference type="ARBA" id="ARBA00022723"/>
    </source>
</evidence>
<keyword evidence="3 4" id="KW-0408">Iron</keyword>
<feature type="domain" description="Cytochrome c" evidence="6">
    <location>
        <begin position="379"/>
        <end position="471"/>
    </location>
</feature>
<proteinExistence type="predicted"/>
<protein>
    <submittedName>
        <fullName evidence="7">C-type cytochrome</fullName>
    </submittedName>
</protein>
<dbReference type="EMBL" id="CP048685">
    <property type="protein sequence ID" value="QPJ61064.1"/>
    <property type="molecule type" value="Genomic_DNA"/>
</dbReference>
<dbReference type="GO" id="GO:0009055">
    <property type="term" value="F:electron transfer activity"/>
    <property type="evidence" value="ECO:0007669"/>
    <property type="project" value="InterPro"/>
</dbReference>
<dbReference type="AlphaFoldDB" id="A0A7T0BU82"/>
<gene>
    <name evidence="7" type="ORF">G3M70_03825</name>
</gene>
<feature type="region of interest" description="Disordered" evidence="5">
    <location>
        <begin position="342"/>
        <end position="369"/>
    </location>
</feature>
<dbReference type="Gene3D" id="1.10.760.10">
    <property type="entry name" value="Cytochrome c-like domain"/>
    <property type="match status" value="4"/>
</dbReference>
<keyword evidence="1 4" id="KW-0349">Heme</keyword>
<dbReference type="PANTHER" id="PTHR35008:SF4">
    <property type="entry name" value="BLL4482 PROTEIN"/>
    <property type="match status" value="1"/>
</dbReference>